<organism evidence="1 2">
    <name type="scientific">Meira miltonrushii</name>
    <dbReference type="NCBI Taxonomy" id="1280837"/>
    <lineage>
        <taxon>Eukaryota</taxon>
        <taxon>Fungi</taxon>
        <taxon>Dikarya</taxon>
        <taxon>Basidiomycota</taxon>
        <taxon>Ustilaginomycotina</taxon>
        <taxon>Exobasidiomycetes</taxon>
        <taxon>Exobasidiales</taxon>
        <taxon>Brachybasidiaceae</taxon>
        <taxon>Meira</taxon>
    </lineage>
</organism>
<name>A0A316V2N4_9BASI</name>
<dbReference type="AlphaFoldDB" id="A0A316V2N4"/>
<dbReference type="InParanoid" id="A0A316V2N4"/>
<sequence>MVTLVTVSYASPAAVLSKRSGKYQSIVDDFAKIDQTIKELDEAQSSSPQTGKPDFSKSAKGLAQLSMEAESAEFKLRALGTDKLDASSAASIGGSLTSSSQHVKGITDMVKAGKQWFEQYHATSTVVTILKTNIAQFKDLFSELNRHVDYATVKSYAAPEVIFICSMVDAVAYLDPNAVSASAKAFCASHKTDTFDPNVFAGDANSPSGFGSCHNSPTTFYQQAYTSGTMGTGSTSCTSGTQTPNSFSIPNNVLMLSQ</sequence>
<protein>
    <submittedName>
        <fullName evidence="1">Uncharacterized protein</fullName>
    </submittedName>
</protein>
<proteinExistence type="predicted"/>
<dbReference type="Proteomes" id="UP000245771">
    <property type="component" value="Unassembled WGS sequence"/>
</dbReference>
<accession>A0A316V2N4</accession>
<evidence type="ECO:0000313" key="1">
    <source>
        <dbReference type="EMBL" id="PWN31780.1"/>
    </source>
</evidence>
<keyword evidence="2" id="KW-1185">Reference proteome</keyword>
<gene>
    <name evidence="1" type="ORF">FA14DRAFT_182572</name>
</gene>
<dbReference type="GeneID" id="37023003"/>
<evidence type="ECO:0000313" key="2">
    <source>
        <dbReference type="Proteomes" id="UP000245771"/>
    </source>
</evidence>
<reference evidence="1 2" key="1">
    <citation type="journal article" date="2018" name="Mol. Biol. Evol.">
        <title>Broad Genomic Sampling Reveals a Smut Pathogenic Ancestry of the Fungal Clade Ustilaginomycotina.</title>
        <authorList>
            <person name="Kijpornyongpan T."/>
            <person name="Mondo S.J."/>
            <person name="Barry K."/>
            <person name="Sandor L."/>
            <person name="Lee J."/>
            <person name="Lipzen A."/>
            <person name="Pangilinan J."/>
            <person name="LaButti K."/>
            <person name="Hainaut M."/>
            <person name="Henrissat B."/>
            <person name="Grigoriev I.V."/>
            <person name="Spatafora J.W."/>
            <person name="Aime M.C."/>
        </authorList>
    </citation>
    <scope>NUCLEOTIDE SEQUENCE [LARGE SCALE GENOMIC DNA]</scope>
    <source>
        <strain evidence="1 2">MCA 3882</strain>
    </source>
</reference>
<dbReference type="EMBL" id="KZ819607">
    <property type="protein sequence ID" value="PWN31780.1"/>
    <property type="molecule type" value="Genomic_DNA"/>
</dbReference>
<dbReference type="RefSeq" id="XP_025352082.1">
    <property type="nucleotide sequence ID" value="XM_025501222.1"/>
</dbReference>